<gene>
    <name evidence="2" type="primary">anmK</name>
    <name evidence="3" type="ORF">RPMA_14135</name>
</gene>
<sequence length="359" mass="37242">MSGTSLDGVDVAMIETDGERVTAFGPSGYRPYAEAERMLLRQALSDAVSMSDRNARPGVLAEAERVVTDAHAEAVEAFLSMHGIARQSVDLIGFHGQTVLHRPADRLTVQIGDGEGLARRLGLPVVYDLRAADVAAGGQGAPLVPVYHRALARGLDRTGPLIVVNIGGVSNITYIDGDDVLIACDTGPGNALLDDFVLKTTGRPFDADGALAAQGRVDEAWVSRALQNSFFSAPPPKSLDRNHFAALSVDDKSPADGAATLTAFTAASIAAIAPLLPKPPRTFIVAGGGARNPTLLSMLRDRAAQASVESADALGWSADAMEAQAFAFLAVRSAKQLPFTFPGTTGIATASSGGVLTGI</sequence>
<dbReference type="NCBIfam" id="NF007141">
    <property type="entry name" value="PRK09585.1-5"/>
    <property type="match status" value="1"/>
</dbReference>
<organism evidence="3 4">
    <name type="scientific">Tardiphaga alba</name>
    <dbReference type="NCBI Taxonomy" id="340268"/>
    <lineage>
        <taxon>Bacteria</taxon>
        <taxon>Pseudomonadati</taxon>
        <taxon>Pseudomonadota</taxon>
        <taxon>Alphaproteobacteria</taxon>
        <taxon>Hyphomicrobiales</taxon>
        <taxon>Nitrobacteraceae</taxon>
        <taxon>Tardiphaga</taxon>
    </lineage>
</organism>
<dbReference type="Proteomes" id="UP000682843">
    <property type="component" value="Chromosome"/>
</dbReference>
<evidence type="ECO:0000256" key="1">
    <source>
        <dbReference type="ARBA" id="ARBA00023277"/>
    </source>
</evidence>
<reference evidence="3 4" key="1">
    <citation type="submission" date="2019-02" db="EMBL/GenBank/DDBJ databases">
        <title>Emended description of the genus Rhodopseudomonas and description of Rhodopseudomonas albus sp. nov., a non-phototrophic, heavy-metal-tolerant bacterium isolated from garden soil.</title>
        <authorList>
            <person name="Bao Z."/>
            <person name="Cao W.W."/>
            <person name="Sato Y."/>
            <person name="Nishizawa T."/>
            <person name="Zhao J."/>
            <person name="Guo Y."/>
            <person name="Ohta H."/>
        </authorList>
    </citation>
    <scope>NUCLEOTIDE SEQUENCE [LARGE SCALE GENOMIC DNA]</scope>
    <source>
        <strain evidence="3 4">SK50-23</strain>
    </source>
</reference>
<keyword evidence="2" id="KW-0067">ATP-binding</keyword>
<evidence type="ECO:0000313" key="4">
    <source>
        <dbReference type="Proteomes" id="UP000682843"/>
    </source>
</evidence>
<comment type="catalytic activity">
    <reaction evidence="2">
        <text>1,6-anhydro-N-acetyl-beta-muramate + ATP + H2O = N-acetyl-D-muramate 6-phosphate + ADP + H(+)</text>
        <dbReference type="Rhea" id="RHEA:24952"/>
        <dbReference type="ChEBI" id="CHEBI:15377"/>
        <dbReference type="ChEBI" id="CHEBI:15378"/>
        <dbReference type="ChEBI" id="CHEBI:30616"/>
        <dbReference type="ChEBI" id="CHEBI:58690"/>
        <dbReference type="ChEBI" id="CHEBI:58722"/>
        <dbReference type="ChEBI" id="CHEBI:456216"/>
        <dbReference type="EC" id="2.7.1.170"/>
    </reaction>
</comment>
<comment type="pathway">
    <text evidence="2">Cell wall biogenesis; peptidoglycan recycling.</text>
</comment>
<keyword evidence="2 3" id="KW-0418">Kinase</keyword>
<dbReference type="GO" id="GO:0016301">
    <property type="term" value="F:kinase activity"/>
    <property type="evidence" value="ECO:0007669"/>
    <property type="project" value="UniProtKB-KW"/>
</dbReference>
<accession>A0ABX8AF66</accession>
<dbReference type="SUPFAM" id="SSF53067">
    <property type="entry name" value="Actin-like ATPase domain"/>
    <property type="match status" value="1"/>
</dbReference>
<protein>
    <recommendedName>
        <fullName evidence="2">Anhydro-N-acetylmuramic acid kinase</fullName>
        <ecNumber evidence="2">2.7.1.170</ecNumber>
    </recommendedName>
    <alternativeName>
        <fullName evidence="2">AnhMurNAc kinase</fullName>
    </alternativeName>
</protein>
<dbReference type="HAMAP" id="MF_01270">
    <property type="entry name" value="AnhMurNAc_kinase"/>
    <property type="match status" value="1"/>
</dbReference>
<name>A0ABX8AF66_9BRAD</name>
<comment type="similarity">
    <text evidence="2">Belongs to the anhydro-N-acetylmuramic acid kinase family.</text>
</comment>
<keyword evidence="1 2" id="KW-0119">Carbohydrate metabolism</keyword>
<dbReference type="EC" id="2.7.1.170" evidence="2"/>
<keyword evidence="4" id="KW-1185">Reference proteome</keyword>
<dbReference type="InterPro" id="IPR043129">
    <property type="entry name" value="ATPase_NBD"/>
</dbReference>
<keyword evidence="2" id="KW-0547">Nucleotide-binding</keyword>
<evidence type="ECO:0000313" key="3">
    <source>
        <dbReference type="EMBL" id="QUS42413.1"/>
    </source>
</evidence>
<dbReference type="Gene3D" id="3.30.420.40">
    <property type="match status" value="2"/>
</dbReference>
<feature type="binding site" evidence="2">
    <location>
        <begin position="3"/>
        <end position="10"/>
    </location>
    <ligand>
        <name>ATP</name>
        <dbReference type="ChEBI" id="CHEBI:30616"/>
    </ligand>
</feature>
<comment type="pathway">
    <text evidence="2">Amino-sugar metabolism; 1,6-anhydro-N-acetylmuramate degradation.</text>
</comment>
<dbReference type="Pfam" id="PF03702">
    <property type="entry name" value="AnmK"/>
    <property type="match status" value="1"/>
</dbReference>
<dbReference type="PANTHER" id="PTHR30605">
    <property type="entry name" value="ANHYDRO-N-ACETYLMURAMIC ACID KINASE"/>
    <property type="match status" value="1"/>
</dbReference>
<dbReference type="EMBL" id="CP036498">
    <property type="protein sequence ID" value="QUS42413.1"/>
    <property type="molecule type" value="Genomic_DNA"/>
</dbReference>
<evidence type="ECO:0000256" key="2">
    <source>
        <dbReference type="HAMAP-Rule" id="MF_01270"/>
    </source>
</evidence>
<comment type="function">
    <text evidence="2">Catalyzes the specific phosphorylation of 1,6-anhydro-N-acetylmuramic acid (anhMurNAc) with the simultaneous cleavage of the 1,6-anhydro ring, generating MurNAc-6-P. Is required for the utilization of anhMurNAc either imported from the medium or derived from its own cell wall murein, and thus plays a role in cell wall recycling.</text>
</comment>
<dbReference type="InterPro" id="IPR005338">
    <property type="entry name" value="Anhydro_N_Ac-Mur_kinase"/>
</dbReference>
<keyword evidence="2 3" id="KW-0808">Transferase</keyword>
<proteinExistence type="inferred from homology"/>
<dbReference type="PANTHER" id="PTHR30605:SF0">
    <property type="entry name" value="ANHYDRO-N-ACETYLMURAMIC ACID KINASE"/>
    <property type="match status" value="1"/>
</dbReference>